<dbReference type="Proteomes" id="UP001337655">
    <property type="component" value="Unassembled WGS sequence"/>
</dbReference>
<evidence type="ECO:0000256" key="1">
    <source>
        <dbReference type="ARBA" id="ARBA00022857"/>
    </source>
</evidence>
<dbReference type="PANTHER" id="PTHR47706:SF9">
    <property type="entry name" value="NMRA-LIKE DOMAIN-CONTAINING PROTEIN-RELATED"/>
    <property type="match status" value="1"/>
</dbReference>
<dbReference type="GeneID" id="89929706"/>
<dbReference type="RefSeq" id="XP_064656065.1">
    <property type="nucleotide sequence ID" value="XM_064805605.1"/>
</dbReference>
<keyword evidence="3" id="KW-0732">Signal</keyword>
<evidence type="ECO:0000256" key="2">
    <source>
        <dbReference type="ARBA" id="ARBA00023002"/>
    </source>
</evidence>
<organism evidence="4 5">
    <name type="scientific">Saxophila tyrrhenica</name>
    <dbReference type="NCBI Taxonomy" id="1690608"/>
    <lineage>
        <taxon>Eukaryota</taxon>
        <taxon>Fungi</taxon>
        <taxon>Dikarya</taxon>
        <taxon>Ascomycota</taxon>
        <taxon>Pezizomycotina</taxon>
        <taxon>Dothideomycetes</taxon>
        <taxon>Dothideomycetidae</taxon>
        <taxon>Mycosphaerellales</taxon>
        <taxon>Extremaceae</taxon>
        <taxon>Saxophila</taxon>
    </lineage>
</organism>
<proteinExistence type="predicted"/>
<dbReference type="InterPro" id="IPR051609">
    <property type="entry name" value="NmrA/Isoflavone_reductase-like"/>
</dbReference>
<keyword evidence="1" id="KW-0521">NADP</keyword>
<sequence length="183" mass="20183">MSIFGTARLVMVFDCLWALPRLVGLLGVSVKDKTACLWDDGEVVFTATAREHIAIAVRNTLLKPAETANSVLHISSVECSLSDILATAKKISGSEDWTVTYGDSAEQIAQAKHDRQHGKTVGSRMMALGRLALLVNLREECEPNFKRRGVLDNEVLGVPELPFEVVLRQAFAEERSDQIDYVI</sequence>
<name>A0AAV9P419_9PEZI</name>
<gene>
    <name evidence="4" type="ORF">LTR77_008373</name>
</gene>
<keyword evidence="2" id="KW-0560">Oxidoreductase</keyword>
<keyword evidence="5" id="KW-1185">Reference proteome</keyword>
<dbReference type="EMBL" id="JAVRRT010000014">
    <property type="protein sequence ID" value="KAK5166112.1"/>
    <property type="molecule type" value="Genomic_DNA"/>
</dbReference>
<dbReference type="AlphaFoldDB" id="A0AAV9P419"/>
<accession>A0AAV9P419</accession>
<evidence type="ECO:0000256" key="3">
    <source>
        <dbReference type="SAM" id="SignalP"/>
    </source>
</evidence>
<reference evidence="4 5" key="1">
    <citation type="submission" date="2023-08" db="EMBL/GenBank/DDBJ databases">
        <title>Black Yeasts Isolated from many extreme environments.</title>
        <authorList>
            <person name="Coleine C."/>
            <person name="Stajich J.E."/>
            <person name="Selbmann L."/>
        </authorList>
    </citation>
    <scope>NUCLEOTIDE SEQUENCE [LARGE SCALE GENOMIC DNA]</scope>
    <source>
        <strain evidence="4 5">CCFEE 5935</strain>
    </source>
</reference>
<dbReference type="GO" id="GO:0016491">
    <property type="term" value="F:oxidoreductase activity"/>
    <property type="evidence" value="ECO:0007669"/>
    <property type="project" value="UniProtKB-KW"/>
</dbReference>
<feature type="signal peptide" evidence="3">
    <location>
        <begin position="1"/>
        <end position="18"/>
    </location>
</feature>
<evidence type="ECO:0000313" key="4">
    <source>
        <dbReference type="EMBL" id="KAK5166112.1"/>
    </source>
</evidence>
<protein>
    <submittedName>
        <fullName evidence="4">Uncharacterized protein</fullName>
    </submittedName>
</protein>
<evidence type="ECO:0000313" key="5">
    <source>
        <dbReference type="Proteomes" id="UP001337655"/>
    </source>
</evidence>
<dbReference type="PANTHER" id="PTHR47706">
    <property type="entry name" value="NMRA-LIKE FAMILY PROTEIN"/>
    <property type="match status" value="1"/>
</dbReference>
<feature type="chain" id="PRO_5043586527" evidence="3">
    <location>
        <begin position="19"/>
        <end position="183"/>
    </location>
</feature>
<comment type="caution">
    <text evidence="4">The sequence shown here is derived from an EMBL/GenBank/DDBJ whole genome shotgun (WGS) entry which is preliminary data.</text>
</comment>